<evidence type="ECO:0000313" key="1">
    <source>
        <dbReference type="EMBL" id="KXT09822.1"/>
    </source>
</evidence>
<organism evidence="1 2">
    <name type="scientific">Pseudocercospora musae</name>
    <dbReference type="NCBI Taxonomy" id="113226"/>
    <lineage>
        <taxon>Eukaryota</taxon>
        <taxon>Fungi</taxon>
        <taxon>Dikarya</taxon>
        <taxon>Ascomycota</taxon>
        <taxon>Pezizomycotina</taxon>
        <taxon>Dothideomycetes</taxon>
        <taxon>Dothideomycetidae</taxon>
        <taxon>Mycosphaerellales</taxon>
        <taxon>Mycosphaerellaceae</taxon>
        <taxon>Pseudocercospora</taxon>
    </lineage>
</organism>
<dbReference type="OrthoDB" id="3638358at2759"/>
<keyword evidence="2" id="KW-1185">Reference proteome</keyword>
<reference evidence="1 2" key="1">
    <citation type="submission" date="2015-07" db="EMBL/GenBank/DDBJ databases">
        <title>Comparative genomics of the Sigatoka disease complex on banana suggests a link between parallel evolutionary changes in Pseudocercospora fijiensis and Pseudocercospora eumusae and increased virulence on the banana host.</title>
        <authorList>
            <person name="Chang T.-C."/>
            <person name="Salvucci A."/>
            <person name="Crous P.W."/>
            <person name="Stergiopoulos I."/>
        </authorList>
    </citation>
    <scope>NUCLEOTIDE SEQUENCE [LARGE SCALE GENOMIC DNA]</scope>
    <source>
        <strain evidence="1 2">CBS 116634</strain>
    </source>
</reference>
<dbReference type="AlphaFoldDB" id="A0A139I5L9"/>
<dbReference type="EMBL" id="LFZO01000304">
    <property type="protein sequence ID" value="KXT09822.1"/>
    <property type="molecule type" value="Genomic_DNA"/>
</dbReference>
<protein>
    <submittedName>
        <fullName evidence="1">Uncharacterized protein</fullName>
    </submittedName>
</protein>
<accession>A0A139I5L9</accession>
<comment type="caution">
    <text evidence="1">The sequence shown here is derived from an EMBL/GenBank/DDBJ whole genome shotgun (WGS) entry which is preliminary data.</text>
</comment>
<dbReference type="Proteomes" id="UP000073492">
    <property type="component" value="Unassembled WGS sequence"/>
</dbReference>
<proteinExistence type="predicted"/>
<evidence type="ECO:0000313" key="2">
    <source>
        <dbReference type="Proteomes" id="UP000073492"/>
    </source>
</evidence>
<name>A0A139I5L9_9PEZI</name>
<sequence length="125" mass="14178">MRLLGWNHDWHYKQDTRRYHERFGLGNKREFSRETDIYTKKKDGRHPMMSIHEETIMLLSSSQSSPLATGNLLARQQIGGACTSYDSCKTPCSTLAIREFNGARSVNGGVDADKRTIYCVYATAA</sequence>
<gene>
    <name evidence="1" type="ORF">AC579_10517</name>
</gene>